<feature type="modified residue" description="N5-methylglutamine" evidence="4">
    <location>
        <position position="254"/>
    </location>
</feature>
<sequence length="372" mass="42310">MNNIEFKDVEQKLEELAARVAKIESIDDIPGKQKELAALQQQSADPSFWNDTKKAKEVSRQIDFLKNSIDTFRSLGKKIEDDRTWFDLCKEMQDEKELLALNASLQETEKQVAQKEGEIRLSEPNDKLNAILTIHAGAGGTESCDWAQMLARMYTRWAEQHGFKFSVLDTQPGDEAGIKTLSAMVEGPYAYGYLKGENGVHRLVRVSPFDANARRHTSFASCDVLPDIDENINIEIPEKDIQLETSRAGGHGGQNVNKVESAVRLLHIPTGIVVSCRIERSQLQNRQTAMKMLKARLYEMEMDKKRSEAEKRYGQKGEIAWGHQIRSYVFMPYQLVKDLRSGYETSQINAVMDGDLDPFIFAFLNYEAEHKK</sequence>
<dbReference type="Pfam" id="PF00472">
    <property type="entry name" value="RF-1"/>
    <property type="match status" value="1"/>
</dbReference>
<evidence type="ECO:0000256" key="4">
    <source>
        <dbReference type="HAMAP-Rule" id="MF_00094"/>
    </source>
</evidence>
<evidence type="ECO:0000256" key="5">
    <source>
        <dbReference type="NCBIfam" id="TIGR00020"/>
    </source>
</evidence>
<proteinExistence type="inferred from homology"/>
<keyword evidence="2 4" id="KW-0488">Methylation</keyword>
<keyword evidence="3 4" id="KW-0648">Protein biosynthesis</keyword>
<evidence type="ECO:0000256" key="1">
    <source>
        <dbReference type="ARBA" id="ARBA00010835"/>
    </source>
</evidence>
<evidence type="ECO:0000313" key="7">
    <source>
        <dbReference type="EMBL" id="OUO57582.1"/>
    </source>
</evidence>
<dbReference type="AlphaFoldDB" id="A0A1Y4DG09"/>
<comment type="subcellular location">
    <subcellularLocation>
        <location evidence="4">Cytoplasm</location>
    </subcellularLocation>
</comment>
<dbReference type="Proteomes" id="UP000196368">
    <property type="component" value="Unassembled WGS sequence"/>
</dbReference>
<dbReference type="Pfam" id="PF03462">
    <property type="entry name" value="PCRF"/>
    <property type="match status" value="1"/>
</dbReference>
<protein>
    <recommendedName>
        <fullName evidence="4 5">Peptide chain release factor 2</fullName>
        <shortName evidence="4">RF-2</shortName>
    </recommendedName>
</protein>
<dbReference type="Gene3D" id="1.20.58.410">
    <property type="entry name" value="Release factor"/>
    <property type="match status" value="1"/>
</dbReference>
<dbReference type="InterPro" id="IPR005139">
    <property type="entry name" value="PCRF"/>
</dbReference>
<name>A0A1Y4DG09_9BACT</name>
<reference evidence="8" key="1">
    <citation type="submission" date="2017-04" db="EMBL/GenBank/DDBJ databases">
        <title>Function of individual gut microbiota members based on whole genome sequencing of pure cultures obtained from chicken caecum.</title>
        <authorList>
            <person name="Medvecky M."/>
            <person name="Cejkova D."/>
            <person name="Polansky O."/>
            <person name="Karasova D."/>
            <person name="Kubasova T."/>
            <person name="Cizek A."/>
            <person name="Rychlik I."/>
        </authorList>
    </citation>
    <scope>NUCLEOTIDE SEQUENCE [LARGE SCALE GENOMIC DNA]</scope>
    <source>
        <strain evidence="8">An273</strain>
    </source>
</reference>
<comment type="PTM">
    <text evidence="4">Methylated by PrmC. Methylation increases the termination efficiency of RF2.</text>
</comment>
<dbReference type="SMART" id="SM00937">
    <property type="entry name" value="PCRF"/>
    <property type="match status" value="1"/>
</dbReference>
<dbReference type="InterPro" id="IPR045853">
    <property type="entry name" value="Pep_chain_release_fac_I_sf"/>
</dbReference>
<evidence type="ECO:0000256" key="2">
    <source>
        <dbReference type="ARBA" id="ARBA00022481"/>
    </source>
</evidence>
<comment type="similarity">
    <text evidence="1 4">Belongs to the prokaryotic/mitochondrial release factor family.</text>
</comment>
<dbReference type="HAMAP" id="MF_00094">
    <property type="entry name" value="Rel_fac_2"/>
    <property type="match status" value="1"/>
</dbReference>
<dbReference type="PROSITE" id="PS00745">
    <property type="entry name" value="RF_PROK_I"/>
    <property type="match status" value="1"/>
</dbReference>
<dbReference type="SUPFAM" id="SSF75620">
    <property type="entry name" value="Release factor"/>
    <property type="match status" value="1"/>
</dbReference>
<dbReference type="PANTHER" id="PTHR43116">
    <property type="entry name" value="PEPTIDE CHAIN RELEASE FACTOR 2"/>
    <property type="match status" value="1"/>
</dbReference>
<evidence type="ECO:0000259" key="6">
    <source>
        <dbReference type="PROSITE" id="PS00745"/>
    </source>
</evidence>
<dbReference type="InterPro" id="IPR004374">
    <property type="entry name" value="PrfB"/>
</dbReference>
<dbReference type="EMBL" id="NFJD01000001">
    <property type="protein sequence ID" value="OUO57582.1"/>
    <property type="molecule type" value="Genomic_DNA"/>
</dbReference>
<comment type="function">
    <text evidence="4">Peptide chain release factor 2 directs the termination of translation in response to the peptide chain termination codons UGA and UAA.</text>
</comment>
<evidence type="ECO:0000313" key="8">
    <source>
        <dbReference type="Proteomes" id="UP000196368"/>
    </source>
</evidence>
<dbReference type="GO" id="GO:0016149">
    <property type="term" value="F:translation release factor activity, codon specific"/>
    <property type="evidence" value="ECO:0007669"/>
    <property type="project" value="UniProtKB-UniRule"/>
</dbReference>
<dbReference type="GO" id="GO:0005737">
    <property type="term" value="C:cytoplasm"/>
    <property type="evidence" value="ECO:0007669"/>
    <property type="project" value="UniProtKB-SubCell"/>
</dbReference>
<dbReference type="InterPro" id="IPR000352">
    <property type="entry name" value="Pep_chain_release_fac_I"/>
</dbReference>
<feature type="domain" description="Prokaryotic-type class I peptide chain release factors" evidence="6">
    <location>
        <begin position="247"/>
        <end position="263"/>
    </location>
</feature>
<accession>A0A1Y4DG09</accession>
<dbReference type="OrthoDB" id="9806673at2"/>
<gene>
    <name evidence="4" type="primary">prfB</name>
    <name evidence="7" type="ORF">B5F75_02065</name>
</gene>
<keyword evidence="4" id="KW-0963">Cytoplasm</keyword>
<dbReference type="FunFam" id="3.30.160.20:FF:000004">
    <property type="entry name" value="Peptide chain release factor 1"/>
    <property type="match status" value="1"/>
</dbReference>
<keyword evidence="8" id="KW-1185">Reference proteome</keyword>
<evidence type="ECO:0000256" key="3">
    <source>
        <dbReference type="ARBA" id="ARBA00022917"/>
    </source>
</evidence>
<dbReference type="Gene3D" id="3.30.160.20">
    <property type="match status" value="1"/>
</dbReference>
<dbReference type="Gene3D" id="3.30.70.1660">
    <property type="match status" value="1"/>
</dbReference>
<organism evidence="7 8">
    <name type="scientific">Candidatus Avelusimicrobium gallicola</name>
    <dbReference type="NCBI Taxonomy" id="2562704"/>
    <lineage>
        <taxon>Bacteria</taxon>
        <taxon>Pseudomonadati</taxon>
        <taxon>Elusimicrobiota</taxon>
        <taxon>Elusimicrobia</taxon>
        <taxon>Elusimicrobiales</taxon>
        <taxon>Elusimicrobiaceae</taxon>
        <taxon>Candidatus Avelusimicrobium</taxon>
    </lineage>
</organism>
<dbReference type="NCBIfam" id="TIGR00020">
    <property type="entry name" value="prfB"/>
    <property type="match status" value="1"/>
</dbReference>
<comment type="caution">
    <text evidence="7">The sequence shown here is derived from an EMBL/GenBank/DDBJ whole genome shotgun (WGS) entry which is preliminary data.</text>
</comment>
<dbReference type="RefSeq" id="WP_087287171.1">
    <property type="nucleotide sequence ID" value="NZ_NFJD01000001.1"/>
</dbReference>
<dbReference type="PANTHER" id="PTHR43116:SF3">
    <property type="entry name" value="CLASS I PEPTIDE CHAIN RELEASE FACTOR"/>
    <property type="match status" value="1"/>
</dbReference>